<dbReference type="Proteomes" id="UP000024635">
    <property type="component" value="Unassembled WGS sequence"/>
</dbReference>
<protein>
    <submittedName>
        <fullName evidence="2">Uncharacterized protein</fullName>
    </submittedName>
</protein>
<sequence>MIRSSKLQRPGALLRRFPRSMLAVATTLERHHFKLARISPKLRPLRLNTYKAVFRSNRCLRPSLRQCDQSTNAKWSARNEGPHSSQCLTMASSTIEQKSGARRAEEGYQE</sequence>
<keyword evidence="3" id="KW-1185">Reference proteome</keyword>
<accession>A0A016UWQ0</accession>
<feature type="compositionally biased region" description="Polar residues" evidence="1">
    <location>
        <begin position="82"/>
        <end position="97"/>
    </location>
</feature>
<feature type="region of interest" description="Disordered" evidence="1">
    <location>
        <begin position="70"/>
        <end position="110"/>
    </location>
</feature>
<dbReference type="EMBL" id="JARK01001362">
    <property type="protein sequence ID" value="EYC18903.1"/>
    <property type="molecule type" value="Genomic_DNA"/>
</dbReference>
<evidence type="ECO:0000256" key="1">
    <source>
        <dbReference type="SAM" id="MobiDB-lite"/>
    </source>
</evidence>
<dbReference type="AlphaFoldDB" id="A0A016UWQ0"/>
<gene>
    <name evidence="2" type="primary">Acey_s0026.g1438</name>
    <name evidence="2" type="ORF">Y032_0026g1438</name>
</gene>
<reference evidence="3" key="1">
    <citation type="journal article" date="2015" name="Nat. Genet.">
        <title>The genome and transcriptome of the zoonotic hookworm Ancylostoma ceylanicum identify infection-specific gene families.</title>
        <authorList>
            <person name="Schwarz E.M."/>
            <person name="Hu Y."/>
            <person name="Antoshechkin I."/>
            <person name="Miller M.M."/>
            <person name="Sternberg P.W."/>
            <person name="Aroian R.V."/>
        </authorList>
    </citation>
    <scope>NUCLEOTIDE SEQUENCE</scope>
    <source>
        <strain evidence="3">HY135</strain>
    </source>
</reference>
<organism evidence="2 3">
    <name type="scientific">Ancylostoma ceylanicum</name>
    <dbReference type="NCBI Taxonomy" id="53326"/>
    <lineage>
        <taxon>Eukaryota</taxon>
        <taxon>Metazoa</taxon>
        <taxon>Ecdysozoa</taxon>
        <taxon>Nematoda</taxon>
        <taxon>Chromadorea</taxon>
        <taxon>Rhabditida</taxon>
        <taxon>Rhabditina</taxon>
        <taxon>Rhabditomorpha</taxon>
        <taxon>Strongyloidea</taxon>
        <taxon>Ancylostomatidae</taxon>
        <taxon>Ancylostomatinae</taxon>
        <taxon>Ancylostoma</taxon>
    </lineage>
</organism>
<proteinExistence type="predicted"/>
<comment type="caution">
    <text evidence="2">The sequence shown here is derived from an EMBL/GenBank/DDBJ whole genome shotgun (WGS) entry which is preliminary data.</text>
</comment>
<evidence type="ECO:0000313" key="2">
    <source>
        <dbReference type="EMBL" id="EYC18903.1"/>
    </source>
</evidence>
<evidence type="ECO:0000313" key="3">
    <source>
        <dbReference type="Proteomes" id="UP000024635"/>
    </source>
</evidence>
<name>A0A016UWQ0_9BILA</name>